<reference evidence="2 3" key="1">
    <citation type="submission" date="2016-03" db="EMBL/GenBank/DDBJ databases">
        <title>Complete genome sequence of Pedobacter cryoconitis PAMC 27485.</title>
        <authorList>
            <person name="Lee J."/>
            <person name="Kim O.-S."/>
        </authorList>
    </citation>
    <scope>NUCLEOTIDE SEQUENCE [LARGE SCALE GENOMIC DNA]</scope>
    <source>
        <strain evidence="2 3">PAMC 27485</strain>
    </source>
</reference>
<dbReference type="Pfam" id="PF01823">
    <property type="entry name" value="MACPF"/>
    <property type="match status" value="1"/>
</dbReference>
<sequence length="595" mass="62033">MSTTEETTTAAINLTAVSPTTPQQFILQSFNAFDEAIASAPWDILNYTLNNLITSVADDQISLQTAQGQFKGVFSIESCMEATSTSIAASMGMSMSYACYSGSVQANYSEETQQTSTSLSASNTSVINCGTISYNNSTDYTTILSLLKPSLLTALKSISSLRDAQAFTEQYGTHLITGLNLGGIILTTLQISTQTYAEQQSASATVKAAYNGAGSSADATATATSTVTSSLSKYNADNEVKAVGGSSAAASRIGLTSTSAQYDEFAKSCTADTVYGVYKSLEYWKLIQSTYPTASHILLDYINLFILAQSINHPTVISNTIPLGLDYEAVVLVNPSTNSSVDGSKPLPAAYKVVSGGAQILPTSATAYLTASFPTTVISNGNTSVSGWEANSDDLKYRCKNTDTLTAYALCIYDPGNLLKVVLNQQQGTHPGSGTDVAYASLNNFNGAILAGGGTHCENTGGIKFIVSTYPDGNYTQWISEVKDCHTAASNVVLTSYAVGVIAPVNLKINQTTGSSTSATGGSDQTTVNLGDIPVIGGGAKVVIVNKGSGNLLQQSYPSSANSWTEFNKSYNGAEDGSTATATVFGIGLTASIAY</sequence>
<dbReference type="PATRIC" id="fig|188932.3.peg.266"/>
<gene>
    <name evidence="2" type="ORF">AY601_0262</name>
</gene>
<name>A0A127V7C8_9SPHI</name>
<dbReference type="PROSITE" id="PS51412">
    <property type="entry name" value="MACPF_2"/>
    <property type="match status" value="1"/>
</dbReference>
<keyword evidence="3" id="KW-1185">Reference proteome</keyword>
<dbReference type="Proteomes" id="UP000071561">
    <property type="component" value="Chromosome"/>
</dbReference>
<feature type="domain" description="MACPF" evidence="1">
    <location>
        <begin position="1"/>
        <end position="313"/>
    </location>
</feature>
<dbReference type="AlphaFoldDB" id="A0A127V7C8"/>
<dbReference type="RefSeq" id="WP_068395435.1">
    <property type="nucleotide sequence ID" value="NZ_CP014504.1"/>
</dbReference>
<evidence type="ECO:0000259" key="1">
    <source>
        <dbReference type="PROSITE" id="PS51412"/>
    </source>
</evidence>
<organism evidence="2 3">
    <name type="scientific">Pedobacter cryoconitis</name>
    <dbReference type="NCBI Taxonomy" id="188932"/>
    <lineage>
        <taxon>Bacteria</taxon>
        <taxon>Pseudomonadati</taxon>
        <taxon>Bacteroidota</taxon>
        <taxon>Sphingobacteriia</taxon>
        <taxon>Sphingobacteriales</taxon>
        <taxon>Sphingobacteriaceae</taxon>
        <taxon>Pedobacter</taxon>
    </lineage>
</organism>
<evidence type="ECO:0000313" key="2">
    <source>
        <dbReference type="EMBL" id="AMP97231.1"/>
    </source>
</evidence>
<dbReference type="KEGG" id="pcm:AY601_0262"/>
<dbReference type="OrthoDB" id="642945at2"/>
<dbReference type="InterPro" id="IPR020864">
    <property type="entry name" value="MACPF"/>
</dbReference>
<proteinExistence type="predicted"/>
<dbReference type="EMBL" id="CP014504">
    <property type="protein sequence ID" value="AMP97231.1"/>
    <property type="molecule type" value="Genomic_DNA"/>
</dbReference>
<accession>A0A127V7C8</accession>
<evidence type="ECO:0000313" key="3">
    <source>
        <dbReference type="Proteomes" id="UP000071561"/>
    </source>
</evidence>
<protein>
    <recommendedName>
        <fullName evidence="1">MACPF domain-containing protein</fullName>
    </recommendedName>
</protein>